<keyword evidence="6" id="KW-0547">Nucleotide-binding</keyword>
<name>A0ABT1EC57_9FIRM</name>
<dbReference type="Pfam" id="PF00512">
    <property type="entry name" value="HisKA"/>
    <property type="match status" value="1"/>
</dbReference>
<accession>A0ABT1EC57</accession>
<dbReference type="CDD" id="cd00075">
    <property type="entry name" value="HATPase"/>
    <property type="match status" value="1"/>
</dbReference>
<dbReference type="SUPFAM" id="SSF55874">
    <property type="entry name" value="ATPase domain of HSP90 chaperone/DNA topoisomerase II/histidine kinase"/>
    <property type="match status" value="1"/>
</dbReference>
<keyword evidence="9" id="KW-0902">Two-component regulatory system</keyword>
<evidence type="ECO:0000256" key="5">
    <source>
        <dbReference type="ARBA" id="ARBA00022679"/>
    </source>
</evidence>
<evidence type="ECO:0000259" key="11">
    <source>
        <dbReference type="PROSITE" id="PS50109"/>
    </source>
</evidence>
<reference evidence="13 14" key="1">
    <citation type="journal article" date="2022" name="Genome Biol. Evol.">
        <title>Host diet, physiology and behaviors set the stage for Lachnospiraceae cladogenesis.</title>
        <authorList>
            <person name="Vera-Ponce De Leon A."/>
            <person name="Schneider M."/>
            <person name="Jahnes B.C."/>
            <person name="Sadowski V."/>
            <person name="Camuy-Velez L.A."/>
            <person name="Duan J."/>
            <person name="Sabree Z.L."/>
        </authorList>
    </citation>
    <scope>NUCLEOTIDE SEQUENCE [LARGE SCALE GENOMIC DNA]</scope>
    <source>
        <strain evidence="13 14">PAL113</strain>
    </source>
</reference>
<evidence type="ECO:0000256" key="1">
    <source>
        <dbReference type="ARBA" id="ARBA00000085"/>
    </source>
</evidence>
<feature type="transmembrane region" description="Helical" evidence="10">
    <location>
        <begin position="185"/>
        <end position="206"/>
    </location>
</feature>
<keyword evidence="7 13" id="KW-0418">Kinase</keyword>
<dbReference type="PROSITE" id="PS50885">
    <property type="entry name" value="HAMP"/>
    <property type="match status" value="1"/>
</dbReference>
<keyword evidence="10" id="KW-1133">Transmembrane helix</keyword>
<dbReference type="CDD" id="cd00082">
    <property type="entry name" value="HisKA"/>
    <property type="match status" value="1"/>
</dbReference>
<dbReference type="InterPro" id="IPR050351">
    <property type="entry name" value="BphY/WalK/GraS-like"/>
</dbReference>
<dbReference type="SMART" id="SM00387">
    <property type="entry name" value="HATPase_c"/>
    <property type="match status" value="1"/>
</dbReference>
<comment type="caution">
    <text evidence="13">The sequence shown here is derived from an EMBL/GenBank/DDBJ whole genome shotgun (WGS) entry which is preliminary data.</text>
</comment>
<dbReference type="RefSeq" id="WP_262067199.1">
    <property type="nucleotide sequence ID" value="NZ_JAMXOD010000026.1"/>
</dbReference>
<sequence>MKSGITKRLLLYFTATLLVFAVIIGLLFSSLFTKNMMQHNKNDLTNRANTIASTLSEFLDANLPSEHKGKSSSHGNGQNGFGAFLKLADDMAMGEVWLVDKDVNLITNSDHNPDISYEEFPQDGEVLIQNALIGEIGYSESFSELVGVKSITVCVPAYGLDGKILAAVLLHAPVESMEESITSGLWILMLSVGIALLLSSLMAMLLSKRFIRPIKAINITAQKLAAGDYSQKTSVRQNDEIGQLAETVDELSLRLLMSKNQSEQLEKEKRDFYTDISHELRTPVTVIRGSLESLQDGKIQDSKKQQEYYSHMLAETSYIQNMVNDLLDYSKLKNPEFTIQTELLNLSDILSDAVRSMRRVSEKKKIHLEYNNPFSLIEIQGNYEKLRQMFLIVLDNAIKFSPESETVSISIQKNTSQYSIKIHDNGFGISEEDIPHIFDRFYKNKTKKNEGGTGIGLTIAKQIAVLHNIRIFAESENGKGTDFYIDVDEIETFSIEPF</sequence>
<keyword evidence="5" id="KW-0808">Transferase</keyword>
<dbReference type="SUPFAM" id="SSF47384">
    <property type="entry name" value="Homodimeric domain of signal transducing histidine kinase"/>
    <property type="match status" value="1"/>
</dbReference>
<evidence type="ECO:0000256" key="8">
    <source>
        <dbReference type="ARBA" id="ARBA00022840"/>
    </source>
</evidence>
<keyword evidence="4" id="KW-0597">Phosphoprotein</keyword>
<dbReference type="SUPFAM" id="SSF158472">
    <property type="entry name" value="HAMP domain-like"/>
    <property type="match status" value="1"/>
</dbReference>
<keyword evidence="14" id="KW-1185">Reference proteome</keyword>
<dbReference type="SMART" id="SM00388">
    <property type="entry name" value="HisKA"/>
    <property type="match status" value="1"/>
</dbReference>
<dbReference type="InterPro" id="IPR004358">
    <property type="entry name" value="Sig_transdc_His_kin-like_C"/>
</dbReference>
<evidence type="ECO:0000313" key="14">
    <source>
        <dbReference type="Proteomes" id="UP001523566"/>
    </source>
</evidence>
<dbReference type="PANTHER" id="PTHR42878:SF7">
    <property type="entry name" value="SENSOR HISTIDINE KINASE GLRK"/>
    <property type="match status" value="1"/>
</dbReference>
<dbReference type="GO" id="GO:0016301">
    <property type="term" value="F:kinase activity"/>
    <property type="evidence" value="ECO:0007669"/>
    <property type="project" value="UniProtKB-KW"/>
</dbReference>
<dbReference type="Gene3D" id="6.10.340.10">
    <property type="match status" value="1"/>
</dbReference>
<evidence type="ECO:0000256" key="9">
    <source>
        <dbReference type="ARBA" id="ARBA00023012"/>
    </source>
</evidence>
<dbReference type="Pfam" id="PF02518">
    <property type="entry name" value="HATPase_c"/>
    <property type="match status" value="1"/>
</dbReference>
<evidence type="ECO:0000256" key="3">
    <source>
        <dbReference type="ARBA" id="ARBA00012438"/>
    </source>
</evidence>
<dbReference type="InterPro" id="IPR005467">
    <property type="entry name" value="His_kinase_dom"/>
</dbReference>
<evidence type="ECO:0000259" key="12">
    <source>
        <dbReference type="PROSITE" id="PS50885"/>
    </source>
</evidence>
<evidence type="ECO:0000313" key="13">
    <source>
        <dbReference type="EMBL" id="MCP1103426.1"/>
    </source>
</evidence>
<keyword evidence="8" id="KW-0067">ATP-binding</keyword>
<dbReference type="Pfam" id="PF00672">
    <property type="entry name" value="HAMP"/>
    <property type="match status" value="1"/>
</dbReference>
<dbReference type="InterPro" id="IPR003660">
    <property type="entry name" value="HAMP_dom"/>
</dbReference>
<dbReference type="PRINTS" id="PR00344">
    <property type="entry name" value="BCTRLSENSOR"/>
</dbReference>
<dbReference type="InterPro" id="IPR003594">
    <property type="entry name" value="HATPase_dom"/>
</dbReference>
<feature type="domain" description="HAMP" evidence="12">
    <location>
        <begin position="208"/>
        <end position="260"/>
    </location>
</feature>
<feature type="domain" description="Histidine kinase" evidence="11">
    <location>
        <begin position="275"/>
        <end position="491"/>
    </location>
</feature>
<feature type="transmembrane region" description="Helical" evidence="10">
    <location>
        <begin position="9"/>
        <end position="32"/>
    </location>
</feature>
<keyword evidence="10" id="KW-0472">Membrane</keyword>
<dbReference type="PANTHER" id="PTHR42878">
    <property type="entry name" value="TWO-COMPONENT HISTIDINE KINASE"/>
    <property type="match status" value="1"/>
</dbReference>
<organism evidence="13 14">
    <name type="scientific">Aequitasia blattaphilus</name>
    <dbReference type="NCBI Taxonomy" id="2949332"/>
    <lineage>
        <taxon>Bacteria</taxon>
        <taxon>Bacillati</taxon>
        <taxon>Bacillota</taxon>
        <taxon>Clostridia</taxon>
        <taxon>Lachnospirales</taxon>
        <taxon>Lachnospiraceae</taxon>
        <taxon>Aequitasia</taxon>
    </lineage>
</organism>
<evidence type="ECO:0000256" key="4">
    <source>
        <dbReference type="ARBA" id="ARBA00022553"/>
    </source>
</evidence>
<gene>
    <name evidence="13" type="ORF">NK125_13545</name>
</gene>
<evidence type="ECO:0000256" key="6">
    <source>
        <dbReference type="ARBA" id="ARBA00022741"/>
    </source>
</evidence>
<dbReference type="Proteomes" id="UP001523566">
    <property type="component" value="Unassembled WGS sequence"/>
</dbReference>
<proteinExistence type="predicted"/>
<dbReference type="EMBL" id="JAMZFW010000026">
    <property type="protein sequence ID" value="MCP1103426.1"/>
    <property type="molecule type" value="Genomic_DNA"/>
</dbReference>
<dbReference type="Gene3D" id="3.30.565.10">
    <property type="entry name" value="Histidine kinase-like ATPase, C-terminal domain"/>
    <property type="match status" value="1"/>
</dbReference>
<dbReference type="EC" id="2.7.13.3" evidence="3"/>
<comment type="catalytic activity">
    <reaction evidence="1">
        <text>ATP + protein L-histidine = ADP + protein N-phospho-L-histidine.</text>
        <dbReference type="EC" id="2.7.13.3"/>
    </reaction>
</comment>
<dbReference type="CDD" id="cd06225">
    <property type="entry name" value="HAMP"/>
    <property type="match status" value="1"/>
</dbReference>
<dbReference type="Gene3D" id="1.10.287.130">
    <property type="match status" value="1"/>
</dbReference>
<dbReference type="InterPro" id="IPR036890">
    <property type="entry name" value="HATPase_C_sf"/>
</dbReference>
<dbReference type="PROSITE" id="PS50109">
    <property type="entry name" value="HIS_KIN"/>
    <property type="match status" value="1"/>
</dbReference>
<protein>
    <recommendedName>
        <fullName evidence="3">histidine kinase</fullName>
        <ecNumber evidence="3">2.7.13.3</ecNumber>
    </recommendedName>
</protein>
<dbReference type="SMART" id="SM00304">
    <property type="entry name" value="HAMP"/>
    <property type="match status" value="1"/>
</dbReference>
<evidence type="ECO:0000256" key="7">
    <source>
        <dbReference type="ARBA" id="ARBA00022777"/>
    </source>
</evidence>
<comment type="subcellular location">
    <subcellularLocation>
        <location evidence="2">Membrane</location>
    </subcellularLocation>
</comment>
<evidence type="ECO:0000256" key="2">
    <source>
        <dbReference type="ARBA" id="ARBA00004370"/>
    </source>
</evidence>
<evidence type="ECO:0000256" key="10">
    <source>
        <dbReference type="SAM" id="Phobius"/>
    </source>
</evidence>
<keyword evidence="10" id="KW-0812">Transmembrane</keyword>
<dbReference type="InterPro" id="IPR036097">
    <property type="entry name" value="HisK_dim/P_sf"/>
</dbReference>
<dbReference type="InterPro" id="IPR003661">
    <property type="entry name" value="HisK_dim/P_dom"/>
</dbReference>